<sequence>MYLYFFYKVKSILVLNRTSAKGMVFSNKTLSSYNLKKHH</sequence>
<organism evidence="1 2">
    <name type="scientific">Mariniflexile fucanivorans</name>
    <dbReference type="NCBI Taxonomy" id="264023"/>
    <lineage>
        <taxon>Bacteria</taxon>
        <taxon>Pseudomonadati</taxon>
        <taxon>Bacteroidota</taxon>
        <taxon>Flavobacteriia</taxon>
        <taxon>Flavobacteriales</taxon>
        <taxon>Flavobacteriaceae</taxon>
        <taxon>Mariniflexile</taxon>
    </lineage>
</organism>
<protein>
    <submittedName>
        <fullName evidence="1">Uncharacterized protein</fullName>
    </submittedName>
</protein>
<dbReference type="AlphaFoldDB" id="A0A4R1RDV4"/>
<dbReference type="EMBL" id="SLUP01000008">
    <property type="protein sequence ID" value="TCL64064.1"/>
    <property type="molecule type" value="Genomic_DNA"/>
</dbReference>
<reference evidence="1 2" key="1">
    <citation type="submission" date="2019-03" db="EMBL/GenBank/DDBJ databases">
        <title>Genomic Encyclopedia of Type Strains, Phase IV (KMG-IV): sequencing the most valuable type-strain genomes for metagenomic binning, comparative biology and taxonomic classification.</title>
        <authorList>
            <person name="Goeker M."/>
        </authorList>
    </citation>
    <scope>NUCLEOTIDE SEQUENCE [LARGE SCALE GENOMIC DNA]</scope>
    <source>
        <strain evidence="1 2">DSM 18792</strain>
    </source>
</reference>
<keyword evidence="2" id="KW-1185">Reference proteome</keyword>
<evidence type="ECO:0000313" key="2">
    <source>
        <dbReference type="Proteomes" id="UP000295455"/>
    </source>
</evidence>
<proteinExistence type="predicted"/>
<evidence type="ECO:0000313" key="1">
    <source>
        <dbReference type="EMBL" id="TCL64064.1"/>
    </source>
</evidence>
<comment type="caution">
    <text evidence="1">The sequence shown here is derived from an EMBL/GenBank/DDBJ whole genome shotgun (WGS) entry which is preliminary data.</text>
</comment>
<dbReference type="Proteomes" id="UP000295455">
    <property type="component" value="Unassembled WGS sequence"/>
</dbReference>
<accession>A0A4R1RDV4</accession>
<name>A0A4R1RDV4_9FLAO</name>
<gene>
    <name evidence="1" type="ORF">EV196_108265</name>
</gene>